<feature type="transmembrane region" description="Helical" evidence="5">
    <location>
        <begin position="346"/>
        <end position="365"/>
    </location>
</feature>
<dbReference type="GO" id="GO:0016020">
    <property type="term" value="C:membrane"/>
    <property type="evidence" value="ECO:0000318"/>
    <property type="project" value="GO_Central"/>
</dbReference>
<gene>
    <name evidence="7" type="ORF">PGTG_21342</name>
</gene>
<dbReference type="PANTHER" id="PTHR43341:SF4">
    <property type="entry name" value="ARGININE PERMEASE CAN1-RELATED"/>
    <property type="match status" value="1"/>
</dbReference>
<dbReference type="Pfam" id="PF00324">
    <property type="entry name" value="AA_permease"/>
    <property type="match status" value="1"/>
</dbReference>
<dbReference type="EMBL" id="DS178277">
    <property type="protein sequence ID" value="EHS62974.1"/>
    <property type="molecule type" value="Genomic_DNA"/>
</dbReference>
<dbReference type="OrthoDB" id="10062876at2759"/>
<comment type="subcellular location">
    <subcellularLocation>
        <location evidence="1">Membrane</location>
        <topology evidence="1">Multi-pass membrane protein</topology>
    </subcellularLocation>
</comment>
<evidence type="ECO:0000256" key="3">
    <source>
        <dbReference type="ARBA" id="ARBA00022989"/>
    </source>
</evidence>
<feature type="transmembrane region" description="Helical" evidence="5">
    <location>
        <begin position="377"/>
        <end position="395"/>
    </location>
</feature>
<feature type="transmembrane region" description="Helical" evidence="5">
    <location>
        <begin position="7"/>
        <end position="25"/>
    </location>
</feature>
<sequence length="444" mass="49717">MPSSFGNIISLAAEITAAAILVEYWDATTPSWVYITIFLVTICAINLTGVRWYGEAEFIFCEFQTPSESHLYPLGSHNQDPNDVILLPSCHQVVGHLDIDNTGNRARLRRRANARSDWVPLHGILGPVGRFLGFWTVFIQAAYSYLGVEAVAIIAGEAENPRKTIPKAIKRVFFRILIFYIGGVTVAGLLVPSNSPRLASVRGHGTAQASPFVIAINNGGISVLPDIVNAVILLSAYSTGNTALYCGSRILHGLACRNMAPSFFKRCTKSGLPIFALIPTATGGLLAFLRLNHSGATVFHWLTRMSAVTGLCTWLSVLVSYLQFYRGMKYHGICRNTIPYKSPFQPYLTYFGLLMVILVIFFSGFEVFLKDNWSTSNFVTNYITLVIYILLFIYWKVTKRGKLVRIQEMDLIAGTKHFELMDAHYQENIKIPRTRLQKLWDWLL</sequence>
<feature type="transmembrane region" description="Helical" evidence="5">
    <location>
        <begin position="31"/>
        <end position="50"/>
    </location>
</feature>
<dbReference type="HOGENOM" id="CLU_007946_12_1_1"/>
<dbReference type="InterPro" id="IPR004841">
    <property type="entry name" value="AA-permease/SLC12A_dom"/>
</dbReference>
<evidence type="ECO:0000259" key="6">
    <source>
        <dbReference type="Pfam" id="PF00324"/>
    </source>
</evidence>
<dbReference type="AlphaFoldDB" id="H6QQZ6"/>
<dbReference type="GeneID" id="13540908"/>
<evidence type="ECO:0000313" key="8">
    <source>
        <dbReference type="Proteomes" id="UP000008783"/>
    </source>
</evidence>
<evidence type="ECO:0000256" key="4">
    <source>
        <dbReference type="ARBA" id="ARBA00023136"/>
    </source>
</evidence>
<dbReference type="InterPro" id="IPR050524">
    <property type="entry name" value="APC_YAT"/>
</dbReference>
<reference evidence="8" key="1">
    <citation type="journal article" date="2011" name="Proc. Natl. Acad. Sci. U.S.A.">
        <title>Obligate biotrophy features unraveled by the genomic analysis of rust fungi.</title>
        <authorList>
            <person name="Duplessis S."/>
            <person name="Cuomo C.A."/>
            <person name="Lin Y.-C."/>
            <person name="Aerts A."/>
            <person name="Tisserant E."/>
            <person name="Veneault-Fourrey C."/>
            <person name="Joly D.L."/>
            <person name="Hacquard S."/>
            <person name="Amselem J."/>
            <person name="Cantarel B.L."/>
            <person name="Chiu R."/>
            <person name="Coutinho P.M."/>
            <person name="Feau N."/>
            <person name="Field M."/>
            <person name="Frey P."/>
            <person name="Gelhaye E."/>
            <person name="Goldberg J."/>
            <person name="Grabherr M.G."/>
            <person name="Kodira C.D."/>
            <person name="Kohler A."/>
            <person name="Kuees U."/>
            <person name="Lindquist E.A."/>
            <person name="Lucas S.M."/>
            <person name="Mago R."/>
            <person name="Mauceli E."/>
            <person name="Morin E."/>
            <person name="Murat C."/>
            <person name="Pangilinan J.L."/>
            <person name="Park R."/>
            <person name="Pearson M."/>
            <person name="Quesneville H."/>
            <person name="Rouhier N."/>
            <person name="Sakthikumar S."/>
            <person name="Salamov A.A."/>
            <person name="Schmutz J."/>
            <person name="Selles B."/>
            <person name="Shapiro H."/>
            <person name="Tanguay P."/>
            <person name="Tuskan G.A."/>
            <person name="Henrissat B."/>
            <person name="Van de Peer Y."/>
            <person name="Rouze P."/>
            <person name="Ellis J.G."/>
            <person name="Dodds P.N."/>
            <person name="Schein J.E."/>
            <person name="Zhong S."/>
            <person name="Hamelin R.C."/>
            <person name="Grigoriev I.V."/>
            <person name="Szabo L.J."/>
            <person name="Martin F."/>
        </authorList>
    </citation>
    <scope>NUCLEOTIDE SEQUENCE [LARGE SCALE GENOMIC DNA]</scope>
    <source>
        <strain evidence="8">CRL 75-36-700-3 / race SCCL</strain>
    </source>
</reference>
<dbReference type="GO" id="GO:0015171">
    <property type="term" value="F:amino acid transmembrane transporter activity"/>
    <property type="evidence" value="ECO:0000318"/>
    <property type="project" value="GO_Central"/>
</dbReference>
<dbReference type="RefSeq" id="XP_003890057.1">
    <property type="nucleotide sequence ID" value="XM_003890008.1"/>
</dbReference>
<dbReference type="InParanoid" id="H6QQZ6"/>
<feature type="transmembrane region" description="Helical" evidence="5">
    <location>
        <begin position="301"/>
        <end position="325"/>
    </location>
</feature>
<keyword evidence="4 5" id="KW-0472">Membrane</keyword>
<accession>H6QQZ6</accession>
<evidence type="ECO:0000256" key="1">
    <source>
        <dbReference type="ARBA" id="ARBA00004141"/>
    </source>
</evidence>
<organism evidence="7 8">
    <name type="scientific">Puccinia graminis f. sp. tritici (strain CRL 75-36-700-3 / race SCCL)</name>
    <name type="common">Black stem rust fungus</name>
    <dbReference type="NCBI Taxonomy" id="418459"/>
    <lineage>
        <taxon>Eukaryota</taxon>
        <taxon>Fungi</taxon>
        <taxon>Dikarya</taxon>
        <taxon>Basidiomycota</taxon>
        <taxon>Pucciniomycotina</taxon>
        <taxon>Pucciniomycetes</taxon>
        <taxon>Pucciniales</taxon>
        <taxon>Pucciniaceae</taxon>
        <taxon>Puccinia</taxon>
    </lineage>
</organism>
<dbReference type="VEuPathDB" id="FungiDB:PGTG_21342"/>
<dbReference type="STRING" id="418459.H6QQZ6"/>
<dbReference type="Gene3D" id="1.20.1740.10">
    <property type="entry name" value="Amino acid/polyamine transporter I"/>
    <property type="match status" value="1"/>
</dbReference>
<evidence type="ECO:0000256" key="2">
    <source>
        <dbReference type="ARBA" id="ARBA00022692"/>
    </source>
</evidence>
<feature type="transmembrane region" description="Helical" evidence="5">
    <location>
        <begin position="172"/>
        <end position="191"/>
    </location>
</feature>
<proteinExistence type="predicted"/>
<dbReference type="GO" id="GO:0003333">
    <property type="term" value="P:amino acid transmembrane transport"/>
    <property type="evidence" value="ECO:0000318"/>
    <property type="project" value="GO_Central"/>
</dbReference>
<evidence type="ECO:0000313" key="7">
    <source>
        <dbReference type="EMBL" id="EHS62974.1"/>
    </source>
</evidence>
<name>H6QQZ6_PUCGT</name>
<protein>
    <recommendedName>
        <fullName evidence="6">Amino acid permease/ SLC12A domain-containing protein</fullName>
    </recommendedName>
</protein>
<keyword evidence="2 5" id="KW-0812">Transmembrane</keyword>
<dbReference type="Proteomes" id="UP000008783">
    <property type="component" value="Unassembled WGS sequence"/>
</dbReference>
<keyword evidence="3 5" id="KW-1133">Transmembrane helix</keyword>
<evidence type="ECO:0000256" key="5">
    <source>
        <dbReference type="SAM" id="Phobius"/>
    </source>
</evidence>
<keyword evidence="8" id="KW-1185">Reference proteome</keyword>
<feature type="transmembrane region" description="Helical" evidence="5">
    <location>
        <begin position="272"/>
        <end position="289"/>
    </location>
</feature>
<dbReference type="PIRSF" id="PIRSF006060">
    <property type="entry name" value="AA_transporter"/>
    <property type="match status" value="1"/>
</dbReference>
<feature type="domain" description="Amino acid permease/ SLC12A" evidence="6">
    <location>
        <begin position="7"/>
        <end position="403"/>
    </location>
</feature>
<dbReference type="KEGG" id="pgr:PGTG_21342"/>
<dbReference type="PANTHER" id="PTHR43341">
    <property type="entry name" value="AMINO ACID PERMEASE"/>
    <property type="match status" value="1"/>
</dbReference>